<comment type="similarity">
    <text evidence="2">Belongs to the uracil-DNA glycosylase (UDG) superfamily. Type 4 (UDGa) family.</text>
</comment>
<dbReference type="EC" id="3.2.2.27" evidence="3"/>
<dbReference type="InterPro" id="IPR005273">
    <property type="entry name" value="Ura-DNA_glyco_family4"/>
</dbReference>
<dbReference type="PANTHER" id="PTHR33693">
    <property type="entry name" value="TYPE-5 URACIL-DNA GLYCOSYLASE"/>
    <property type="match status" value="1"/>
</dbReference>
<dbReference type="GO" id="GO:0046872">
    <property type="term" value="F:metal ion binding"/>
    <property type="evidence" value="ECO:0007669"/>
    <property type="project" value="UniProtKB-KW"/>
</dbReference>
<dbReference type="GeneID" id="42780102"/>
<evidence type="ECO:0000256" key="9">
    <source>
        <dbReference type="ARBA" id="ARBA00023004"/>
    </source>
</evidence>
<protein>
    <recommendedName>
        <fullName evidence="4">Type-4 uracil-DNA glycosylase</fullName>
        <ecNumber evidence="3">3.2.2.27</ecNumber>
    </recommendedName>
</protein>
<dbReference type="SUPFAM" id="SSF52141">
    <property type="entry name" value="Uracil-DNA glycosylase-like"/>
    <property type="match status" value="1"/>
</dbReference>
<dbReference type="NCBIfam" id="TIGR00758">
    <property type="entry name" value="UDG_fam4"/>
    <property type="match status" value="1"/>
</dbReference>
<evidence type="ECO:0000256" key="2">
    <source>
        <dbReference type="ARBA" id="ARBA00006521"/>
    </source>
</evidence>
<dbReference type="Proteomes" id="UP000426328">
    <property type="component" value="Chromosome"/>
</dbReference>
<keyword evidence="7" id="KW-0227">DNA damage</keyword>
<reference evidence="13 16" key="1">
    <citation type="submission" date="2019-10" db="EMBL/GenBank/DDBJ databases">
        <title>Comparative genomics of sulfur disproportionating microorganisms.</title>
        <authorList>
            <person name="Ward L.M."/>
            <person name="Bertran E."/>
            <person name="Johnston D."/>
        </authorList>
    </citation>
    <scope>NUCLEOTIDE SEQUENCE [LARGE SCALE GENOMIC DNA]</scope>
    <source>
        <strain evidence="13 16">DSM 3772</strain>
    </source>
</reference>
<reference evidence="14 15" key="2">
    <citation type="submission" date="2019-10" db="EMBL/GenBank/DDBJ databases">
        <title>Genome Sequences from Six Type Strain Members of the Archaeal Family Sulfolobaceae: Acidianus ambivalens, Acidianus infernus, Metallosphaera prunae, Stygiolobus azoricus, Sulfolobus metallicus, and Sulfurisphaera ohwakuensis.</title>
        <authorList>
            <person name="Counts J.A."/>
            <person name="Kelly R.M."/>
        </authorList>
    </citation>
    <scope>NUCLEOTIDE SEQUENCE [LARGE SCALE GENOMIC DNA]</scope>
    <source>
        <strain evidence="14 15">LEI 10</strain>
    </source>
</reference>
<keyword evidence="5" id="KW-0004">4Fe-4S</keyword>
<dbReference type="Pfam" id="PF03167">
    <property type="entry name" value="UDG"/>
    <property type="match status" value="1"/>
</dbReference>
<dbReference type="FunFam" id="3.40.470.10:FF:000013">
    <property type="entry name" value="Type-4 uracil-DNA glycosylase"/>
    <property type="match status" value="1"/>
</dbReference>
<feature type="domain" description="Uracil-DNA glycosylase-like" evidence="12">
    <location>
        <begin position="28"/>
        <end position="182"/>
    </location>
</feature>
<dbReference type="InterPro" id="IPR053423">
    <property type="entry name" value="Type-4_UDG"/>
</dbReference>
<keyword evidence="15" id="KW-1185">Reference proteome</keyword>
<dbReference type="InterPro" id="IPR036895">
    <property type="entry name" value="Uracil-DNA_glycosylase-like_sf"/>
</dbReference>
<evidence type="ECO:0000256" key="1">
    <source>
        <dbReference type="ARBA" id="ARBA00001400"/>
    </source>
</evidence>
<evidence type="ECO:0000256" key="3">
    <source>
        <dbReference type="ARBA" id="ARBA00012030"/>
    </source>
</evidence>
<dbReference type="GO" id="GO:0006281">
    <property type="term" value="P:DNA repair"/>
    <property type="evidence" value="ECO:0007669"/>
    <property type="project" value="UniProtKB-KW"/>
</dbReference>
<comment type="catalytic activity">
    <reaction evidence="1">
        <text>Hydrolyzes single-stranded DNA or mismatched double-stranded DNA and polynucleotides, releasing free uracil.</text>
        <dbReference type="EC" id="3.2.2.27"/>
    </reaction>
</comment>
<sequence>MMSLEEIAKQVRECTKCKLHLTRKNAVPGEGNPNAEIMLIGEAPGANEDEEGRPFVGAAGKLLTELLSSIGLSRKDVFITNLVKCRPPNNRDPEEDEIIACSPYLDEQIRIIKPKIIVTLGKHSTTYILGKIGIKVKSISAVRGKFFTWNYDNVTISVFPTYHPAAALYNPSLRDELFSDFKKISERLNSKVFTLDYFLEKNGSGNKK</sequence>
<dbReference type="AlphaFoldDB" id="A0A650CYM6"/>
<dbReference type="KEGG" id="aamb:D1866_10180"/>
<evidence type="ECO:0000256" key="8">
    <source>
        <dbReference type="ARBA" id="ARBA00022801"/>
    </source>
</evidence>
<evidence type="ECO:0000256" key="11">
    <source>
        <dbReference type="ARBA" id="ARBA00023204"/>
    </source>
</evidence>
<evidence type="ECO:0000256" key="6">
    <source>
        <dbReference type="ARBA" id="ARBA00022723"/>
    </source>
</evidence>
<dbReference type="CDD" id="cd10030">
    <property type="entry name" value="UDG-F4_TTUDGA_SPO1dp_like"/>
    <property type="match status" value="1"/>
</dbReference>
<evidence type="ECO:0000256" key="5">
    <source>
        <dbReference type="ARBA" id="ARBA00022485"/>
    </source>
</evidence>
<proteinExistence type="inferred from homology"/>
<dbReference type="Gene3D" id="3.40.470.10">
    <property type="entry name" value="Uracil-DNA glycosylase-like domain"/>
    <property type="match status" value="1"/>
</dbReference>
<evidence type="ECO:0000256" key="4">
    <source>
        <dbReference type="ARBA" id="ARBA00019403"/>
    </source>
</evidence>
<gene>
    <name evidence="14" type="ORF">D1866_10180</name>
    <name evidence="13" type="ORF">GFB69_01620</name>
</gene>
<dbReference type="InterPro" id="IPR005122">
    <property type="entry name" value="Uracil-DNA_glycosylase-like"/>
</dbReference>
<evidence type="ECO:0000259" key="12">
    <source>
        <dbReference type="SMART" id="SM00986"/>
    </source>
</evidence>
<evidence type="ECO:0000313" key="13">
    <source>
        <dbReference type="EMBL" id="MQL54483.1"/>
    </source>
</evidence>
<keyword evidence="6" id="KW-0479">Metal-binding</keyword>
<organism evidence="14 15">
    <name type="scientific">Acidianus ambivalens</name>
    <name type="common">Desulfurolobus ambivalens</name>
    <dbReference type="NCBI Taxonomy" id="2283"/>
    <lineage>
        <taxon>Archaea</taxon>
        <taxon>Thermoproteota</taxon>
        <taxon>Thermoprotei</taxon>
        <taxon>Sulfolobales</taxon>
        <taxon>Sulfolobaceae</taxon>
        <taxon>Acidianus</taxon>
    </lineage>
</organism>
<dbReference type="SMART" id="SM00987">
    <property type="entry name" value="UreE_C"/>
    <property type="match status" value="1"/>
</dbReference>
<dbReference type="SMART" id="SM00986">
    <property type="entry name" value="UDG"/>
    <property type="match status" value="1"/>
</dbReference>
<dbReference type="EMBL" id="CP045482">
    <property type="protein sequence ID" value="QGR22918.1"/>
    <property type="molecule type" value="Genomic_DNA"/>
</dbReference>
<dbReference type="RefSeq" id="WP_155861232.1">
    <property type="nucleotide sequence ID" value="NZ_CP045482.1"/>
</dbReference>
<accession>A0A650CYM6</accession>
<keyword evidence="10" id="KW-0411">Iron-sulfur</keyword>
<evidence type="ECO:0000313" key="14">
    <source>
        <dbReference type="EMBL" id="QGR22918.1"/>
    </source>
</evidence>
<dbReference type="GO" id="GO:0051539">
    <property type="term" value="F:4 iron, 4 sulfur cluster binding"/>
    <property type="evidence" value="ECO:0007669"/>
    <property type="project" value="UniProtKB-KW"/>
</dbReference>
<dbReference type="NCBIfam" id="NF040953">
    <property type="entry name" value="Arch_udg"/>
    <property type="match status" value="1"/>
</dbReference>
<evidence type="ECO:0000256" key="7">
    <source>
        <dbReference type="ARBA" id="ARBA00022763"/>
    </source>
</evidence>
<dbReference type="Proteomes" id="UP000474054">
    <property type="component" value="Unassembled WGS sequence"/>
</dbReference>
<keyword evidence="9" id="KW-0408">Iron</keyword>
<name>A0A650CYM6_ACIAM</name>
<evidence type="ECO:0000313" key="16">
    <source>
        <dbReference type="Proteomes" id="UP000474054"/>
    </source>
</evidence>
<keyword evidence="11" id="KW-0234">DNA repair</keyword>
<dbReference type="EMBL" id="WHYS01000001">
    <property type="protein sequence ID" value="MQL54483.1"/>
    <property type="molecule type" value="Genomic_DNA"/>
</dbReference>
<dbReference type="InterPro" id="IPR051536">
    <property type="entry name" value="UDG_Type-4/5"/>
</dbReference>
<evidence type="ECO:0000313" key="15">
    <source>
        <dbReference type="Proteomes" id="UP000426328"/>
    </source>
</evidence>
<keyword evidence="8" id="KW-0378">Hydrolase</keyword>
<dbReference type="GO" id="GO:0004844">
    <property type="term" value="F:uracil DNA N-glycosylase activity"/>
    <property type="evidence" value="ECO:0007669"/>
    <property type="project" value="UniProtKB-EC"/>
</dbReference>
<dbReference type="PANTHER" id="PTHR33693:SF1">
    <property type="entry name" value="TYPE-4 URACIL-DNA GLYCOSYLASE"/>
    <property type="match status" value="1"/>
</dbReference>
<evidence type="ECO:0000256" key="10">
    <source>
        <dbReference type="ARBA" id="ARBA00023014"/>
    </source>
</evidence>